<dbReference type="InterPro" id="IPR045247">
    <property type="entry name" value="Oye-like"/>
</dbReference>
<dbReference type="PANTHER" id="PTHR22893">
    <property type="entry name" value="NADH OXIDOREDUCTASE-RELATED"/>
    <property type="match status" value="1"/>
</dbReference>
<dbReference type="GO" id="GO:0005829">
    <property type="term" value="C:cytosol"/>
    <property type="evidence" value="ECO:0007669"/>
    <property type="project" value="TreeGrafter"/>
</dbReference>
<organism evidence="2 3">
    <name type="scientific">Alterirhizorhabdus solaris</name>
    <dbReference type="NCBI Taxonomy" id="2529389"/>
    <lineage>
        <taxon>Bacteria</taxon>
        <taxon>Pseudomonadati</taxon>
        <taxon>Pseudomonadota</taxon>
        <taxon>Alphaproteobacteria</taxon>
        <taxon>Sphingomonadales</taxon>
        <taxon>Rhizorhabdaceae</taxon>
        <taxon>Alterirhizorhabdus</taxon>
    </lineage>
</organism>
<dbReference type="Proteomes" id="UP000318681">
    <property type="component" value="Unassembled WGS sequence"/>
</dbReference>
<gene>
    <name evidence="2" type="ORF">FOY91_02030</name>
</gene>
<proteinExistence type="predicted"/>
<dbReference type="InterPro" id="IPR001155">
    <property type="entry name" value="OxRdtase_FMN_N"/>
</dbReference>
<dbReference type="RefSeq" id="WP_145147605.1">
    <property type="nucleotide sequence ID" value="NZ_VNIM01000004.1"/>
</dbReference>
<protein>
    <submittedName>
        <fullName evidence="2">12-oxophytodienoate reductase</fullName>
    </submittedName>
</protein>
<sequence>MSHDPALDPLFQPITLRGLTLPNRLAMAPMTRSASPGNTPDAAVIDYYRKRVAGGTGLIVTEGVGVDQAASLGEGSGAPTHIPLLHGERALAGWRAVVAAVHAEGGCIFPQLWHQGAFRVEGTGPQPAAPSLRPSGLWGPDDGYSTVTPDYIARVIAPTRPMREEEIADAVAGFARSAANAKAVGFDGIAIHGASGYLIDSFFWPQTNRRTDRYGGDMAARATFGVEVVRAIRAAIGPDMPIMFRFGQWKQQDFNARIAETPDELGVLMRALAEAGVDLIDASTIYFSAPAFDGSPLSLAGWARKLSGRPTVAVGGIGLSEGLFSSFRTGGAAVERNFHDAAARIAAGEFDMIALGRALIADPEWPNRVRRGEPTNAYVRDMLARLD</sequence>
<evidence type="ECO:0000313" key="2">
    <source>
        <dbReference type="EMBL" id="TVV77130.1"/>
    </source>
</evidence>
<dbReference type="PANTHER" id="PTHR22893:SF55">
    <property type="entry name" value="OXIDOREDUCTASE-RELATED"/>
    <property type="match status" value="1"/>
</dbReference>
<dbReference type="Gene3D" id="3.20.20.70">
    <property type="entry name" value="Aldolase class I"/>
    <property type="match status" value="1"/>
</dbReference>
<dbReference type="SUPFAM" id="SSF51395">
    <property type="entry name" value="FMN-linked oxidoreductases"/>
    <property type="match status" value="1"/>
</dbReference>
<feature type="domain" description="NADH:flavin oxidoreductase/NADH oxidase N-terminal" evidence="1">
    <location>
        <begin position="10"/>
        <end position="289"/>
    </location>
</feature>
<keyword evidence="3" id="KW-1185">Reference proteome</keyword>
<dbReference type="OrthoDB" id="9804454at2"/>
<dbReference type="InterPro" id="IPR013785">
    <property type="entry name" value="Aldolase_TIM"/>
</dbReference>
<dbReference type="GO" id="GO:0010181">
    <property type="term" value="F:FMN binding"/>
    <property type="evidence" value="ECO:0007669"/>
    <property type="project" value="InterPro"/>
</dbReference>
<dbReference type="AlphaFoldDB" id="A0A558RCS6"/>
<comment type="caution">
    <text evidence="2">The sequence shown here is derived from an EMBL/GenBank/DDBJ whole genome shotgun (WGS) entry which is preliminary data.</text>
</comment>
<reference evidence="2 3" key="1">
    <citation type="submission" date="2019-07" db="EMBL/GenBank/DDBJ databases">
        <title>Sphingomonas solaris sp. nov., isolated from a solar panel from Boston, Massachusetts.</title>
        <authorList>
            <person name="Tanner K."/>
            <person name="Pascual J."/>
            <person name="Mancuso C."/>
            <person name="Pereto J."/>
            <person name="Khalil A."/>
            <person name="Vilanova C."/>
        </authorList>
    </citation>
    <scope>NUCLEOTIDE SEQUENCE [LARGE SCALE GENOMIC DNA]</scope>
    <source>
        <strain evidence="2 3">R4DWN</strain>
    </source>
</reference>
<dbReference type="EMBL" id="VNIM01000004">
    <property type="protein sequence ID" value="TVV77130.1"/>
    <property type="molecule type" value="Genomic_DNA"/>
</dbReference>
<dbReference type="GO" id="GO:0016491">
    <property type="term" value="F:oxidoreductase activity"/>
    <property type="evidence" value="ECO:0007669"/>
    <property type="project" value="InterPro"/>
</dbReference>
<accession>A0A558RCS6</accession>
<evidence type="ECO:0000259" key="1">
    <source>
        <dbReference type="Pfam" id="PF00724"/>
    </source>
</evidence>
<dbReference type="Pfam" id="PF00724">
    <property type="entry name" value="Oxidored_FMN"/>
    <property type="match status" value="1"/>
</dbReference>
<name>A0A558RCS6_9SPHN</name>
<evidence type="ECO:0000313" key="3">
    <source>
        <dbReference type="Proteomes" id="UP000318681"/>
    </source>
</evidence>